<dbReference type="PROSITE" id="PS00113">
    <property type="entry name" value="ADENYLATE_KINASE"/>
    <property type="match status" value="1"/>
</dbReference>
<accession>A0A6G1SMY1</accession>
<protein>
    <submittedName>
        <fullName evidence="7">Adenylate kinase 2, mitochondrial</fullName>
    </submittedName>
</protein>
<dbReference type="PRINTS" id="PR00094">
    <property type="entry name" value="ADENYLTKNASE"/>
</dbReference>
<feature type="region of interest" description="Disordered" evidence="5">
    <location>
        <begin position="134"/>
        <end position="168"/>
    </location>
</feature>
<dbReference type="CDD" id="cd01428">
    <property type="entry name" value="ADK"/>
    <property type="match status" value="1"/>
</dbReference>
<evidence type="ECO:0000256" key="5">
    <source>
        <dbReference type="SAM" id="MobiDB-lite"/>
    </source>
</evidence>
<dbReference type="InterPro" id="IPR033690">
    <property type="entry name" value="Adenylat_kinase_CS"/>
</dbReference>
<dbReference type="GO" id="GO:0004017">
    <property type="term" value="F:AMP kinase activity"/>
    <property type="evidence" value="ECO:0007669"/>
    <property type="project" value="InterPro"/>
</dbReference>
<dbReference type="Pfam" id="PF00406">
    <property type="entry name" value="ADK"/>
    <property type="match status" value="1"/>
</dbReference>
<dbReference type="NCBIfam" id="NF001381">
    <property type="entry name" value="PRK00279.1-3"/>
    <property type="match status" value="1"/>
</dbReference>
<keyword evidence="2" id="KW-0547">Nucleotide-binding</keyword>
<dbReference type="GO" id="GO:0005524">
    <property type="term" value="F:ATP binding"/>
    <property type="evidence" value="ECO:0007669"/>
    <property type="project" value="InterPro"/>
</dbReference>
<evidence type="ECO:0000256" key="2">
    <source>
        <dbReference type="ARBA" id="ARBA00022741"/>
    </source>
</evidence>
<dbReference type="Gene3D" id="3.40.50.300">
    <property type="entry name" value="P-loop containing nucleotide triphosphate hydrolases"/>
    <property type="match status" value="1"/>
</dbReference>
<name>A0A6G1SMY1_9ACAR</name>
<dbReference type="HAMAP" id="MF_00235">
    <property type="entry name" value="Adenylate_kinase_Adk"/>
    <property type="match status" value="1"/>
</dbReference>
<evidence type="ECO:0000256" key="1">
    <source>
        <dbReference type="ARBA" id="ARBA00022679"/>
    </source>
</evidence>
<dbReference type="PANTHER" id="PTHR23359">
    <property type="entry name" value="NUCLEOTIDE KINASE"/>
    <property type="match status" value="1"/>
</dbReference>
<dbReference type="SUPFAM" id="SSF52540">
    <property type="entry name" value="P-loop containing nucleoside triphosphate hydrolases"/>
    <property type="match status" value="1"/>
</dbReference>
<dbReference type="InterPro" id="IPR007862">
    <property type="entry name" value="Adenylate_kinase_lid-dom"/>
</dbReference>
<dbReference type="InterPro" id="IPR000850">
    <property type="entry name" value="Adenylat/UMP-CMP_kin"/>
</dbReference>
<evidence type="ECO:0000313" key="7">
    <source>
        <dbReference type="EMBL" id="MDE51845.1"/>
    </source>
</evidence>
<gene>
    <name evidence="7" type="primary">ak2</name>
    <name evidence="7" type="ORF">g.14622</name>
</gene>
<dbReference type="NCBIfam" id="NF011100">
    <property type="entry name" value="PRK14527.1"/>
    <property type="match status" value="1"/>
</dbReference>
<feature type="domain" description="Adenylate kinase active site lid" evidence="6">
    <location>
        <begin position="128"/>
        <end position="163"/>
    </location>
</feature>
<dbReference type="Pfam" id="PF05191">
    <property type="entry name" value="ADK_lid"/>
    <property type="match status" value="1"/>
</dbReference>
<dbReference type="EMBL" id="GGYP01007074">
    <property type="protein sequence ID" value="MDE51845.1"/>
    <property type="molecule type" value="Transcribed_RNA"/>
</dbReference>
<comment type="similarity">
    <text evidence="4">Belongs to the adenylate kinase family.</text>
</comment>
<sequence length="220" mass="24840">MFNSIFIGPPGAGKGTQAQRFKKEFSVCQLATGDMLRAEVASGSPLGQRVKKLMERGELVDDKTVVELIDHNLDRPDCAKGFLLDGFPRTVPQAQMLDDLLSKRSSRLHAVYEFMVDDQLLVKRICGRLMHPPSGRTYHEDYSPPKVPMKDDVTGEPLVKRSDDNPESLNKRLDAYHKQTAPVSGYYAKRGILSQVDASLTEEKVWQQIRDYARKVYATR</sequence>
<dbReference type="InterPro" id="IPR027417">
    <property type="entry name" value="P-loop_NTPase"/>
</dbReference>
<evidence type="ECO:0000259" key="6">
    <source>
        <dbReference type="Pfam" id="PF05191"/>
    </source>
</evidence>
<keyword evidence="1 4" id="KW-0808">Transferase</keyword>
<evidence type="ECO:0000256" key="4">
    <source>
        <dbReference type="RuleBase" id="RU003330"/>
    </source>
</evidence>
<dbReference type="FunFam" id="3.40.50.300:FF:000106">
    <property type="entry name" value="Adenylate kinase mitochondrial"/>
    <property type="match status" value="1"/>
</dbReference>
<dbReference type="InterPro" id="IPR006259">
    <property type="entry name" value="Adenyl_kin_sub"/>
</dbReference>
<organism evidence="7">
    <name type="scientific">Aceria tosichella</name>
    <name type="common">wheat curl mite</name>
    <dbReference type="NCBI Taxonomy" id="561515"/>
    <lineage>
        <taxon>Eukaryota</taxon>
        <taxon>Metazoa</taxon>
        <taxon>Ecdysozoa</taxon>
        <taxon>Arthropoda</taxon>
        <taxon>Chelicerata</taxon>
        <taxon>Arachnida</taxon>
        <taxon>Acari</taxon>
        <taxon>Acariformes</taxon>
        <taxon>Trombidiformes</taxon>
        <taxon>Prostigmata</taxon>
        <taxon>Eupodina</taxon>
        <taxon>Eriophyoidea</taxon>
        <taxon>Eriophyidae</taxon>
        <taxon>Eriophyinae</taxon>
        <taxon>Aceriini</taxon>
        <taxon>Aceria</taxon>
    </lineage>
</organism>
<feature type="compositionally biased region" description="Basic and acidic residues" evidence="5">
    <location>
        <begin position="137"/>
        <end position="168"/>
    </location>
</feature>
<keyword evidence="3 4" id="KW-0418">Kinase</keyword>
<reference evidence="7" key="1">
    <citation type="submission" date="2018-10" db="EMBL/GenBank/DDBJ databases">
        <title>Transcriptome assembly of Aceria tosichella (Wheat curl mite) Type 2.</title>
        <authorList>
            <person name="Scully E.D."/>
            <person name="Geib S.M."/>
            <person name="Palmer N.A."/>
            <person name="Gupta A.K."/>
            <person name="Sarath G."/>
            <person name="Tatineni S."/>
        </authorList>
    </citation>
    <scope>NUCLEOTIDE SEQUENCE</scope>
    <source>
        <strain evidence="7">LincolnNE</strain>
    </source>
</reference>
<dbReference type="AlphaFoldDB" id="A0A6G1SMY1"/>
<dbReference type="NCBIfam" id="TIGR01351">
    <property type="entry name" value="adk"/>
    <property type="match status" value="1"/>
</dbReference>
<proteinExistence type="inferred from homology"/>
<evidence type="ECO:0000256" key="3">
    <source>
        <dbReference type="ARBA" id="ARBA00022777"/>
    </source>
</evidence>